<dbReference type="InterPro" id="IPR036271">
    <property type="entry name" value="Tet_transcr_reg_TetR-rel_C_sf"/>
</dbReference>
<evidence type="ECO:0000256" key="1">
    <source>
        <dbReference type="ARBA" id="ARBA00022491"/>
    </source>
</evidence>
<keyword evidence="3 5" id="KW-0238">DNA-binding</keyword>
<sequence>MPGPDVPTRRSAAAKRARGRPCGTADSGFDALLRCAQQMFARQGYAATSMREIAGLAGVNQALISHHFGSKEGLWAAVIEQLAGQFDPLFETTRQLRNSRMSAIERIRQALVLFIDTLFETPCVGMLFATAATEHGERLNLLVDRLIRPYRDAFVPLLEDAMDAGTVRHRNPELMYAMVVNSISATVSYKHILAGFSDLTEHPGKFRKSILDIAMELIR</sequence>
<dbReference type="InterPro" id="IPR023772">
    <property type="entry name" value="DNA-bd_HTH_TetR-type_CS"/>
</dbReference>
<gene>
    <name evidence="8" type="ORF">BPA30113_06151</name>
</gene>
<protein>
    <submittedName>
        <fullName evidence="8">TetR family transcriptional regulator</fullName>
    </submittedName>
</protein>
<organism evidence="8 9">
    <name type="scientific">Burkholderia paludis</name>
    <dbReference type="NCBI Taxonomy" id="1506587"/>
    <lineage>
        <taxon>Bacteria</taxon>
        <taxon>Pseudomonadati</taxon>
        <taxon>Pseudomonadota</taxon>
        <taxon>Betaproteobacteria</taxon>
        <taxon>Burkholderiales</taxon>
        <taxon>Burkholderiaceae</taxon>
        <taxon>Burkholderia</taxon>
        <taxon>Burkholderia cepacia complex</taxon>
    </lineage>
</organism>
<evidence type="ECO:0000256" key="2">
    <source>
        <dbReference type="ARBA" id="ARBA00023015"/>
    </source>
</evidence>
<dbReference type="EMBL" id="CABVQD010000031">
    <property type="protein sequence ID" value="VWC28609.1"/>
    <property type="molecule type" value="Genomic_DNA"/>
</dbReference>
<dbReference type="PROSITE" id="PS50977">
    <property type="entry name" value="HTH_TETR_2"/>
    <property type="match status" value="1"/>
</dbReference>
<feature type="DNA-binding region" description="H-T-H motif" evidence="5">
    <location>
        <begin position="49"/>
        <end position="68"/>
    </location>
</feature>
<dbReference type="RefSeq" id="WP_031401599.1">
    <property type="nucleotide sequence ID" value="NZ_CABVQD010000031.1"/>
</dbReference>
<keyword evidence="2" id="KW-0805">Transcription regulation</keyword>
<dbReference type="GO" id="GO:0003700">
    <property type="term" value="F:DNA-binding transcription factor activity"/>
    <property type="evidence" value="ECO:0007669"/>
    <property type="project" value="TreeGrafter"/>
</dbReference>
<evidence type="ECO:0000259" key="7">
    <source>
        <dbReference type="PROSITE" id="PS50977"/>
    </source>
</evidence>
<dbReference type="Pfam" id="PF00440">
    <property type="entry name" value="TetR_N"/>
    <property type="match status" value="1"/>
</dbReference>
<evidence type="ECO:0000313" key="9">
    <source>
        <dbReference type="Proteomes" id="UP000494330"/>
    </source>
</evidence>
<dbReference type="PANTHER" id="PTHR30055:SF234">
    <property type="entry name" value="HTH-TYPE TRANSCRIPTIONAL REGULATOR BETI"/>
    <property type="match status" value="1"/>
</dbReference>
<reference evidence="8 9" key="1">
    <citation type="submission" date="2019-09" db="EMBL/GenBank/DDBJ databases">
        <authorList>
            <person name="Depoorter E."/>
        </authorList>
    </citation>
    <scope>NUCLEOTIDE SEQUENCE [LARGE SCALE GENOMIC DNA]</scope>
    <source>
        <strain evidence="8">LMG 30113</strain>
    </source>
</reference>
<dbReference type="PROSITE" id="PS01081">
    <property type="entry name" value="HTH_TETR_1"/>
    <property type="match status" value="1"/>
</dbReference>
<evidence type="ECO:0000256" key="4">
    <source>
        <dbReference type="ARBA" id="ARBA00023163"/>
    </source>
</evidence>
<dbReference type="AlphaFoldDB" id="A0A6P2R0Z8"/>
<dbReference type="PRINTS" id="PR00455">
    <property type="entry name" value="HTHTETR"/>
</dbReference>
<dbReference type="InterPro" id="IPR050109">
    <property type="entry name" value="HTH-type_TetR-like_transc_reg"/>
</dbReference>
<dbReference type="InterPro" id="IPR009057">
    <property type="entry name" value="Homeodomain-like_sf"/>
</dbReference>
<dbReference type="Gene3D" id="1.10.357.10">
    <property type="entry name" value="Tetracycline Repressor, domain 2"/>
    <property type="match status" value="1"/>
</dbReference>
<name>A0A6P2R0Z8_9BURK</name>
<keyword evidence="1" id="KW-0678">Repressor</keyword>
<dbReference type="InterPro" id="IPR001647">
    <property type="entry name" value="HTH_TetR"/>
</dbReference>
<feature type="domain" description="HTH tetR-type" evidence="7">
    <location>
        <begin position="26"/>
        <end position="86"/>
    </location>
</feature>
<proteinExistence type="predicted"/>
<dbReference type="GO" id="GO:0000976">
    <property type="term" value="F:transcription cis-regulatory region binding"/>
    <property type="evidence" value="ECO:0007669"/>
    <property type="project" value="TreeGrafter"/>
</dbReference>
<accession>A0A6P2R0Z8</accession>
<evidence type="ECO:0000256" key="3">
    <source>
        <dbReference type="ARBA" id="ARBA00023125"/>
    </source>
</evidence>
<evidence type="ECO:0000313" key="8">
    <source>
        <dbReference type="EMBL" id="VWC28609.1"/>
    </source>
</evidence>
<dbReference type="Proteomes" id="UP000494330">
    <property type="component" value="Unassembled WGS sequence"/>
</dbReference>
<dbReference type="SUPFAM" id="SSF48498">
    <property type="entry name" value="Tetracyclin repressor-like, C-terminal domain"/>
    <property type="match status" value="1"/>
</dbReference>
<dbReference type="InterPro" id="IPR011075">
    <property type="entry name" value="TetR_C"/>
</dbReference>
<feature type="region of interest" description="Disordered" evidence="6">
    <location>
        <begin position="1"/>
        <end position="23"/>
    </location>
</feature>
<keyword evidence="9" id="KW-1185">Reference proteome</keyword>
<dbReference type="Pfam" id="PF14514">
    <property type="entry name" value="TetR_C_9"/>
    <property type="match status" value="1"/>
</dbReference>
<evidence type="ECO:0000256" key="5">
    <source>
        <dbReference type="PROSITE-ProRule" id="PRU00335"/>
    </source>
</evidence>
<keyword evidence="4" id="KW-0804">Transcription</keyword>
<evidence type="ECO:0000256" key="6">
    <source>
        <dbReference type="SAM" id="MobiDB-lite"/>
    </source>
</evidence>
<dbReference type="SUPFAM" id="SSF46689">
    <property type="entry name" value="Homeodomain-like"/>
    <property type="match status" value="1"/>
</dbReference>
<dbReference type="PANTHER" id="PTHR30055">
    <property type="entry name" value="HTH-TYPE TRANSCRIPTIONAL REGULATOR RUTR"/>
    <property type="match status" value="1"/>
</dbReference>